<dbReference type="PANTHER" id="PTHR43532:SF1">
    <property type="entry name" value="GLUCOSE-1-PHOSPHATE THYMIDYLYLTRANSFERASE 1"/>
    <property type="match status" value="1"/>
</dbReference>
<keyword evidence="8" id="KW-0460">Magnesium</keyword>
<dbReference type="Proteomes" id="UP001144036">
    <property type="component" value="Unassembled WGS sequence"/>
</dbReference>
<dbReference type="PANTHER" id="PTHR43532">
    <property type="entry name" value="GLUCOSE-1-PHOSPHATE THYMIDYLYLTRANSFERASE"/>
    <property type="match status" value="1"/>
</dbReference>
<gene>
    <name evidence="13" type="ORF">OUY22_32400</name>
</gene>
<keyword evidence="6" id="KW-0548">Nucleotidyltransferase</keyword>
<keyword evidence="14" id="KW-1185">Reference proteome</keyword>
<dbReference type="EC" id="2.7.7.24" evidence="3"/>
<dbReference type="InterPro" id="IPR005835">
    <property type="entry name" value="NTP_transferase_dom"/>
</dbReference>
<keyword evidence="5" id="KW-0808">Transferase</keyword>
<evidence type="ECO:0000259" key="12">
    <source>
        <dbReference type="Pfam" id="PF00483"/>
    </source>
</evidence>
<comment type="cofactor">
    <cofactor evidence="1">
        <name>Mg(2+)</name>
        <dbReference type="ChEBI" id="CHEBI:18420"/>
    </cofactor>
</comment>
<evidence type="ECO:0000256" key="5">
    <source>
        <dbReference type="ARBA" id="ARBA00022679"/>
    </source>
</evidence>
<evidence type="ECO:0000313" key="13">
    <source>
        <dbReference type="EMBL" id="MDA0638135.1"/>
    </source>
</evidence>
<name>A0ABT4SMG9_9ACTN</name>
<evidence type="ECO:0000256" key="11">
    <source>
        <dbReference type="ARBA" id="ARBA00049336"/>
    </source>
</evidence>
<accession>A0ABT4SMG9</accession>
<comment type="caution">
    <text evidence="13">The sequence shown here is derived from an EMBL/GenBank/DDBJ whole genome shotgun (WGS) entry which is preliminary data.</text>
</comment>
<evidence type="ECO:0000256" key="7">
    <source>
        <dbReference type="ARBA" id="ARBA00022723"/>
    </source>
</evidence>
<evidence type="ECO:0000256" key="1">
    <source>
        <dbReference type="ARBA" id="ARBA00001946"/>
    </source>
</evidence>
<dbReference type="InterPro" id="IPR029044">
    <property type="entry name" value="Nucleotide-diphossugar_trans"/>
</dbReference>
<evidence type="ECO:0000313" key="14">
    <source>
        <dbReference type="Proteomes" id="UP001144036"/>
    </source>
</evidence>
<reference evidence="13" key="1">
    <citation type="submission" date="2022-11" db="EMBL/GenBank/DDBJ databases">
        <title>Nonomuraea corallina sp. nov., a new species of the genus Nonomuraea isolated from sea side sediment in Thai sea.</title>
        <authorList>
            <person name="Ngamcharungchit C."/>
            <person name="Matsumoto A."/>
            <person name="Suriyachadkun C."/>
            <person name="Panbangred W."/>
            <person name="Inahashi Y."/>
            <person name="Intra B."/>
        </authorList>
    </citation>
    <scope>NUCLEOTIDE SEQUENCE</scope>
    <source>
        <strain evidence="13">MCN248</strain>
    </source>
</reference>
<evidence type="ECO:0000256" key="3">
    <source>
        <dbReference type="ARBA" id="ARBA00012461"/>
    </source>
</evidence>
<comment type="catalytic activity">
    <reaction evidence="11">
        <text>dTTP + alpha-D-glucose 1-phosphate + H(+) = dTDP-alpha-D-glucose + diphosphate</text>
        <dbReference type="Rhea" id="RHEA:15225"/>
        <dbReference type="ChEBI" id="CHEBI:15378"/>
        <dbReference type="ChEBI" id="CHEBI:33019"/>
        <dbReference type="ChEBI" id="CHEBI:37568"/>
        <dbReference type="ChEBI" id="CHEBI:57477"/>
        <dbReference type="ChEBI" id="CHEBI:58601"/>
        <dbReference type="EC" id="2.7.7.24"/>
    </reaction>
</comment>
<evidence type="ECO:0000256" key="6">
    <source>
        <dbReference type="ARBA" id="ARBA00022695"/>
    </source>
</evidence>
<dbReference type="InterPro" id="IPR005907">
    <property type="entry name" value="G1P_thy_trans_s"/>
</dbReference>
<dbReference type="RefSeq" id="WP_270159063.1">
    <property type="nucleotide sequence ID" value="NZ_JAPNNL010000207.1"/>
</dbReference>
<dbReference type="SUPFAM" id="SSF53448">
    <property type="entry name" value="Nucleotide-diphospho-sugar transferases"/>
    <property type="match status" value="1"/>
</dbReference>
<evidence type="ECO:0000256" key="10">
    <source>
        <dbReference type="ARBA" id="ARBA00032598"/>
    </source>
</evidence>
<keyword evidence="7" id="KW-0479">Metal-binding</keyword>
<evidence type="ECO:0000256" key="8">
    <source>
        <dbReference type="ARBA" id="ARBA00022842"/>
    </source>
</evidence>
<comment type="similarity">
    <text evidence="2">Belongs to the glucose-1-phosphate thymidylyltransferase family.</text>
</comment>
<organism evidence="13 14">
    <name type="scientific">Nonomuraea corallina</name>
    <dbReference type="NCBI Taxonomy" id="2989783"/>
    <lineage>
        <taxon>Bacteria</taxon>
        <taxon>Bacillati</taxon>
        <taxon>Actinomycetota</taxon>
        <taxon>Actinomycetes</taxon>
        <taxon>Streptosporangiales</taxon>
        <taxon>Streptosporangiaceae</taxon>
        <taxon>Nonomuraea</taxon>
    </lineage>
</organism>
<evidence type="ECO:0000256" key="9">
    <source>
        <dbReference type="ARBA" id="ARBA00032492"/>
    </source>
</evidence>
<evidence type="ECO:0000256" key="4">
    <source>
        <dbReference type="ARBA" id="ARBA00017654"/>
    </source>
</evidence>
<dbReference type="EMBL" id="JAPNNL010000207">
    <property type="protein sequence ID" value="MDA0638135.1"/>
    <property type="molecule type" value="Genomic_DNA"/>
</dbReference>
<sequence>MKGIVLAGGTGSRLAPMTSVVCKQLLPVYDKPMIYYPISVLMQAGITDLLIISTPAALPLICELLGDGSRLGLSVSYAEQEEPRGIADAFLVGEKYLSDSPAALILGDNLFAGDELPALLWGARRTVESGAAGAVLFGREVSDPRRYAVAAFDARGAVTDLVEKPADPPSACAVTGVYFYDADVVEMARRVRPSARGELEITDLNRFYLERGDVRLVGLGEGCVWHDMGTPASLLEAGHLVRAWDERGTRVGCLEEIALRMGFIDADTCAAAGLRMKSSPYGRHLLEFATQWAG</sequence>
<protein>
    <recommendedName>
        <fullName evidence="4">Glucose-1-phosphate thymidylyltransferase</fullName>
        <ecNumber evidence="3">2.7.7.24</ecNumber>
    </recommendedName>
    <alternativeName>
        <fullName evidence="10">dTDP-glucose pyrophosphorylase</fullName>
    </alternativeName>
    <alternativeName>
        <fullName evidence="9">dTDP-glucose synthase</fullName>
    </alternativeName>
</protein>
<feature type="domain" description="Nucleotidyl transferase" evidence="12">
    <location>
        <begin position="2"/>
        <end position="239"/>
    </location>
</feature>
<dbReference type="Gene3D" id="3.90.550.10">
    <property type="entry name" value="Spore Coat Polysaccharide Biosynthesis Protein SpsA, Chain A"/>
    <property type="match status" value="1"/>
</dbReference>
<evidence type="ECO:0000256" key="2">
    <source>
        <dbReference type="ARBA" id="ARBA00010480"/>
    </source>
</evidence>
<dbReference type="Pfam" id="PF00483">
    <property type="entry name" value="NTP_transferase"/>
    <property type="match status" value="1"/>
</dbReference>
<proteinExistence type="inferred from homology"/>